<dbReference type="EC" id="3.1.4.52" evidence="3"/>
<reference evidence="3" key="1">
    <citation type="submission" date="2016-10" db="EMBL/GenBank/DDBJ databases">
        <title>Sequence of Gallionella enrichment culture.</title>
        <authorList>
            <person name="Poehlein A."/>
            <person name="Muehling M."/>
            <person name="Daniel R."/>
        </authorList>
    </citation>
    <scope>NUCLEOTIDE SEQUENCE</scope>
</reference>
<dbReference type="GO" id="GO:0000160">
    <property type="term" value="P:phosphorelay signal transduction system"/>
    <property type="evidence" value="ECO:0007669"/>
    <property type="project" value="InterPro"/>
</dbReference>
<dbReference type="GO" id="GO:0071111">
    <property type="term" value="F:cyclic-guanylate-specific phosphodiesterase activity"/>
    <property type="evidence" value="ECO:0007669"/>
    <property type="project" value="UniProtKB-EC"/>
</dbReference>
<dbReference type="Gene3D" id="3.40.50.2300">
    <property type="match status" value="1"/>
</dbReference>
<dbReference type="InterPro" id="IPR001789">
    <property type="entry name" value="Sig_transdc_resp-reg_receiver"/>
</dbReference>
<dbReference type="SUPFAM" id="SSF109604">
    <property type="entry name" value="HD-domain/PDEase-like"/>
    <property type="match status" value="1"/>
</dbReference>
<dbReference type="EMBL" id="MLJW01001170">
    <property type="protein sequence ID" value="OIQ79711.1"/>
    <property type="molecule type" value="Genomic_DNA"/>
</dbReference>
<dbReference type="PANTHER" id="PTHR45228">
    <property type="entry name" value="CYCLIC DI-GMP PHOSPHODIESTERASE TM_0186-RELATED"/>
    <property type="match status" value="1"/>
</dbReference>
<dbReference type="InterPro" id="IPR037522">
    <property type="entry name" value="HD_GYP_dom"/>
</dbReference>
<feature type="domain" description="Response regulatory" evidence="1">
    <location>
        <begin position="15"/>
        <end position="133"/>
    </location>
</feature>
<sequence length="356" mass="40027">MYEMTTDQHWVRQPVIMIVDDQSTNCHLLAEISHGFCPAGNILSFDDPLAAVAYANSHQVDLVLTDYRMPQMNGVMLIRSLRAMKHLIDPPIICITAIDDQQVRYDALNAGANDYLSRPIDYLECAARCRNLLNMRRFQLATLQHTKELEERVEQVIQDLEKKKMETLFRLAKVAEQRDTDTGAHLNRIGRYSALLSRRMGCDESFMAILEMAAPLHDIGKVAIPDSILLAKRSLTPEEWDIMQTHTIIGHAMLSGGDSEHMMVAAEIARSHHEKFDGSGYPDGLSGQDIPISARILAVVDVYDALTSKRPYKEAWSGKNAREYLRQQAGKHLDPELVNIFLADEAGIVEISSTIN</sequence>
<feature type="domain" description="HD-GYP" evidence="2">
    <location>
        <begin position="160"/>
        <end position="356"/>
    </location>
</feature>
<dbReference type="SMART" id="SM00448">
    <property type="entry name" value="REC"/>
    <property type="match status" value="1"/>
</dbReference>
<protein>
    <submittedName>
        <fullName evidence="3">Cyclic di-GMP phosphodiesterase response regulator RpfG</fullName>
        <ecNumber evidence="3">3.1.4.52</ecNumber>
    </submittedName>
</protein>
<evidence type="ECO:0000259" key="2">
    <source>
        <dbReference type="PROSITE" id="PS51832"/>
    </source>
</evidence>
<comment type="caution">
    <text evidence="3">The sequence shown here is derived from an EMBL/GenBank/DDBJ whole genome shotgun (WGS) entry which is preliminary data.</text>
</comment>
<dbReference type="InterPro" id="IPR003607">
    <property type="entry name" value="HD/PDEase_dom"/>
</dbReference>
<evidence type="ECO:0000313" key="3">
    <source>
        <dbReference type="EMBL" id="OIQ79711.1"/>
    </source>
</evidence>
<dbReference type="PROSITE" id="PS51832">
    <property type="entry name" value="HD_GYP"/>
    <property type="match status" value="1"/>
</dbReference>
<dbReference type="PANTHER" id="PTHR45228:SF1">
    <property type="entry name" value="CYCLIC DI-GMP PHOSPHODIESTERASE TM_0186"/>
    <property type="match status" value="1"/>
</dbReference>
<dbReference type="SUPFAM" id="SSF52172">
    <property type="entry name" value="CheY-like"/>
    <property type="match status" value="1"/>
</dbReference>
<dbReference type="Gene3D" id="1.10.3210.10">
    <property type="entry name" value="Hypothetical protein af1432"/>
    <property type="match status" value="1"/>
</dbReference>
<evidence type="ECO:0000259" key="1">
    <source>
        <dbReference type="PROSITE" id="PS50110"/>
    </source>
</evidence>
<dbReference type="CDD" id="cd17551">
    <property type="entry name" value="REC_RpfG-like"/>
    <property type="match status" value="1"/>
</dbReference>
<dbReference type="Pfam" id="PF13487">
    <property type="entry name" value="HD_5"/>
    <property type="match status" value="1"/>
</dbReference>
<dbReference type="InterPro" id="IPR052020">
    <property type="entry name" value="Cyclic_di-GMP/3'3'-cGAMP_PDE"/>
</dbReference>
<dbReference type="AlphaFoldDB" id="A0A1J5QIE0"/>
<keyword evidence="3" id="KW-0378">Hydrolase</keyword>
<name>A0A1J5QIE0_9ZZZZ</name>
<gene>
    <name evidence="3" type="primary">rpfG_84</name>
    <name evidence="3" type="ORF">GALL_385410</name>
</gene>
<dbReference type="Pfam" id="PF00072">
    <property type="entry name" value="Response_reg"/>
    <property type="match status" value="1"/>
</dbReference>
<proteinExistence type="predicted"/>
<dbReference type="SMART" id="SM00471">
    <property type="entry name" value="HDc"/>
    <property type="match status" value="1"/>
</dbReference>
<dbReference type="PROSITE" id="PS50110">
    <property type="entry name" value="RESPONSE_REGULATORY"/>
    <property type="match status" value="1"/>
</dbReference>
<accession>A0A1J5QIE0</accession>
<dbReference type="CDD" id="cd00077">
    <property type="entry name" value="HDc"/>
    <property type="match status" value="1"/>
</dbReference>
<dbReference type="InterPro" id="IPR011006">
    <property type="entry name" value="CheY-like_superfamily"/>
</dbReference>
<organism evidence="3">
    <name type="scientific">mine drainage metagenome</name>
    <dbReference type="NCBI Taxonomy" id="410659"/>
    <lineage>
        <taxon>unclassified sequences</taxon>
        <taxon>metagenomes</taxon>
        <taxon>ecological metagenomes</taxon>
    </lineage>
</organism>